<feature type="region of interest" description="Disordered" evidence="1">
    <location>
        <begin position="119"/>
        <end position="153"/>
    </location>
</feature>
<gene>
    <name evidence="2" type="ORF">P8609_17310</name>
</gene>
<dbReference type="RefSeq" id="WP_309263843.1">
    <property type="nucleotide sequence ID" value="NZ_JARUHG010000007.1"/>
</dbReference>
<dbReference type="EMBL" id="JARUHG010000007">
    <property type="protein sequence ID" value="MDR0184723.1"/>
    <property type="molecule type" value="Genomic_DNA"/>
</dbReference>
<accession>A0ABU1CIE9</accession>
<reference evidence="2 3" key="1">
    <citation type="submission" date="2023-04" db="EMBL/GenBank/DDBJ databases">
        <title>Lysobacter sp. strain UC isolated from soil sample.</title>
        <authorList>
            <person name="Choksket S."/>
            <person name="Harshvardhan F."/>
            <person name="Rana R."/>
            <person name="Patil P.B."/>
            <person name="Korpole S."/>
        </authorList>
    </citation>
    <scope>NUCLEOTIDE SEQUENCE [LARGE SCALE GENOMIC DNA]</scope>
    <source>
        <strain evidence="2 3">UC</strain>
    </source>
</reference>
<sequence>MVDDAKRERFHGYAVFLYPQALEVLGEAIRPYLHDGPHGPHVLCSAIDTGGALIEMTLRGRTGEGEGHEVEIELMIPTGMVRMIVSARSDAVFGFGPRVYAPEPGASTVLPPAPLASVQPGAMPSAFAQPKADPVPPTLAASPAPDAKLPPEG</sequence>
<proteinExistence type="predicted"/>
<dbReference type="Proteomes" id="UP001233535">
    <property type="component" value="Unassembled WGS sequence"/>
</dbReference>
<keyword evidence="3" id="KW-1185">Reference proteome</keyword>
<evidence type="ECO:0000256" key="1">
    <source>
        <dbReference type="SAM" id="MobiDB-lite"/>
    </source>
</evidence>
<organism evidence="2 3">
    <name type="scientific">Lysobacter arvi</name>
    <dbReference type="NCBI Taxonomy" id="3038776"/>
    <lineage>
        <taxon>Bacteria</taxon>
        <taxon>Pseudomonadati</taxon>
        <taxon>Pseudomonadota</taxon>
        <taxon>Gammaproteobacteria</taxon>
        <taxon>Lysobacterales</taxon>
        <taxon>Lysobacteraceae</taxon>
        <taxon>Lysobacter</taxon>
    </lineage>
</organism>
<evidence type="ECO:0000313" key="2">
    <source>
        <dbReference type="EMBL" id="MDR0184723.1"/>
    </source>
</evidence>
<evidence type="ECO:0000313" key="3">
    <source>
        <dbReference type="Proteomes" id="UP001233535"/>
    </source>
</evidence>
<evidence type="ECO:0008006" key="4">
    <source>
        <dbReference type="Google" id="ProtNLM"/>
    </source>
</evidence>
<protein>
    <recommendedName>
        <fullName evidence="4">Stringent starvation protein B</fullName>
    </recommendedName>
</protein>
<comment type="caution">
    <text evidence="2">The sequence shown here is derived from an EMBL/GenBank/DDBJ whole genome shotgun (WGS) entry which is preliminary data.</text>
</comment>
<name>A0ABU1CIE9_9GAMM</name>